<evidence type="ECO:0000256" key="1">
    <source>
        <dbReference type="ARBA" id="ARBA00004141"/>
    </source>
</evidence>
<keyword evidence="2" id="KW-0813">Transport</keyword>
<dbReference type="FunFam" id="1.20.1560.10:FF:000026">
    <property type="entry name" value="Multidrug resistance-associated protein lethal(2)03659"/>
    <property type="match status" value="1"/>
</dbReference>
<evidence type="ECO:0000256" key="7">
    <source>
        <dbReference type="ARBA" id="ARBA00023136"/>
    </source>
</evidence>
<dbReference type="SUPFAM" id="SSF90123">
    <property type="entry name" value="ABC transporter transmembrane region"/>
    <property type="match status" value="2"/>
</dbReference>
<feature type="domain" description="ABC transmembrane type-1" evidence="11">
    <location>
        <begin position="740"/>
        <end position="1054"/>
    </location>
</feature>
<feature type="domain" description="ABC transporter" evidence="10">
    <location>
        <begin position="454"/>
        <end position="677"/>
    </location>
</feature>
<keyword evidence="6 9" id="KW-1133">Transmembrane helix</keyword>
<dbReference type="InterPro" id="IPR050173">
    <property type="entry name" value="ABC_transporter_C-like"/>
</dbReference>
<feature type="transmembrane region" description="Helical" evidence="9">
    <location>
        <begin position="814"/>
        <end position="834"/>
    </location>
</feature>
<evidence type="ECO:0000256" key="4">
    <source>
        <dbReference type="ARBA" id="ARBA00022741"/>
    </source>
</evidence>
<dbReference type="FunFam" id="3.40.50.300:FF:000163">
    <property type="entry name" value="Multidrug resistance-associated protein member 4"/>
    <property type="match status" value="1"/>
</dbReference>
<dbReference type="GO" id="GO:0005524">
    <property type="term" value="F:ATP binding"/>
    <property type="evidence" value="ECO:0007669"/>
    <property type="project" value="UniProtKB-KW"/>
</dbReference>
<feature type="compositionally biased region" description="Polar residues" evidence="8">
    <location>
        <begin position="702"/>
        <end position="711"/>
    </location>
</feature>
<evidence type="ECO:0000256" key="9">
    <source>
        <dbReference type="SAM" id="Phobius"/>
    </source>
</evidence>
<reference evidence="13" key="1">
    <citation type="journal article" date="2013" name="Genome Biol.">
        <title>Draft genome of the mountain pine beetle, Dendroctonus ponderosae Hopkins, a major forest pest.</title>
        <authorList>
            <person name="Keeling C.I."/>
            <person name="Yuen M.M."/>
            <person name="Liao N.Y."/>
            <person name="Docking T.R."/>
            <person name="Chan S.K."/>
            <person name="Taylor G.A."/>
            <person name="Palmquist D.L."/>
            <person name="Jackman S.D."/>
            <person name="Nguyen A."/>
            <person name="Li M."/>
            <person name="Henderson H."/>
            <person name="Janes J.K."/>
            <person name="Zhao Y."/>
            <person name="Pandoh P."/>
            <person name="Moore R."/>
            <person name="Sperling F.A."/>
            <person name="Huber D.P."/>
            <person name="Birol I."/>
            <person name="Jones S.J."/>
            <person name="Bohlmann J."/>
        </authorList>
    </citation>
    <scope>NUCLEOTIDE SEQUENCE</scope>
</reference>
<evidence type="ECO:0000259" key="11">
    <source>
        <dbReference type="PROSITE" id="PS50929"/>
    </source>
</evidence>
<dbReference type="PROSITE" id="PS50893">
    <property type="entry name" value="ABC_TRANSPORTER_2"/>
    <property type="match status" value="2"/>
</dbReference>
<accession>A0AAR5PAX6</accession>
<dbReference type="FunFam" id="3.40.50.300:FF:000482">
    <property type="entry name" value="Multidrug resistance-associated protein member 4"/>
    <property type="match status" value="1"/>
</dbReference>
<keyword evidence="4" id="KW-0547">Nucleotide-binding</keyword>
<feature type="transmembrane region" description="Helical" evidence="9">
    <location>
        <begin position="912"/>
        <end position="932"/>
    </location>
</feature>
<feature type="domain" description="ABC transmembrane type-1" evidence="11">
    <location>
        <begin position="142"/>
        <end position="386"/>
    </location>
</feature>
<feature type="compositionally biased region" description="Basic and acidic residues" evidence="8">
    <location>
        <begin position="682"/>
        <end position="701"/>
    </location>
</feature>
<dbReference type="SUPFAM" id="SSF52540">
    <property type="entry name" value="P-loop containing nucleoside triphosphate hydrolases"/>
    <property type="match status" value="2"/>
</dbReference>
<feature type="transmembrane region" description="Helical" evidence="9">
    <location>
        <begin position="357"/>
        <end position="376"/>
    </location>
</feature>
<dbReference type="CDD" id="cd03244">
    <property type="entry name" value="ABCC_MRP_domain2"/>
    <property type="match status" value="1"/>
</dbReference>
<dbReference type="Proteomes" id="UP000019118">
    <property type="component" value="Unassembled WGS sequence"/>
</dbReference>
<feature type="transmembrane region" description="Helical" evidence="9">
    <location>
        <begin position="168"/>
        <end position="191"/>
    </location>
</feature>
<organism evidence="12 13">
    <name type="scientific">Dendroctonus ponderosae</name>
    <name type="common">Mountain pine beetle</name>
    <dbReference type="NCBI Taxonomy" id="77166"/>
    <lineage>
        <taxon>Eukaryota</taxon>
        <taxon>Metazoa</taxon>
        <taxon>Ecdysozoa</taxon>
        <taxon>Arthropoda</taxon>
        <taxon>Hexapoda</taxon>
        <taxon>Insecta</taxon>
        <taxon>Pterygota</taxon>
        <taxon>Neoptera</taxon>
        <taxon>Endopterygota</taxon>
        <taxon>Coleoptera</taxon>
        <taxon>Polyphaga</taxon>
        <taxon>Cucujiformia</taxon>
        <taxon>Curculionidae</taxon>
        <taxon>Scolytinae</taxon>
        <taxon>Dendroctonus</taxon>
    </lineage>
</organism>
<evidence type="ECO:0000313" key="13">
    <source>
        <dbReference type="Proteomes" id="UP000019118"/>
    </source>
</evidence>
<feature type="domain" description="ABC transporter" evidence="10">
    <location>
        <begin position="1092"/>
        <end position="1325"/>
    </location>
</feature>
<sequence length="1343" mass="150351">MDSGLKETRLENPRENAFPLSSVTFWYTIPTFLRGLKGDLNESDLPETLSEHKSANLGNLMERYWQDEELRAAGKKAPPSLLRVLIRAFGLEFMFYGVVLFISESIRINQPILLGKLISYFKVDANHFNITKLNSSVERPEAMAQPIFLGQLLQFYLPTEKEVSMEQAYWYAAGVVFCSLINILITHPFMMGVLHLGMKIRISCCSLIYRKSLKLSKTALGQTTVGQVVNLLSNDVNRFDVAVIFAHHLWLGPLQTALCTYLMYLQVEVAAVVGVLLLIAFIPLQIYFGKMISVFRLKTAMRTDERVRLMNEIVSGIQVIKMYAWEKPFAKLVDAVRRYEIKSITKTSYMRGIQLSFIMYSTRISIFGSILAYVLLGHNITAEKVFVLTCFYNILRQTMTVFFPSGIGQVAEALVSIGRLNKFMQYDETEIAKALKEKGANEKRSLKPENTPGIFLKNASAKWTATQSDNTLTNITLSVTPGALLAVIGPVGSGKSSLFHVILQELVLNSGNLRVNGEISYASQEPWLFAGSVRQNILFGQPMDKPRYNTVVRKCALERDFQLLPHGDKTVVGDRGISLSGGQRARINLARAVYKKADIYLLDDPLSAVDTHVGKALFDQCITRFLRDKTVVLVTHQLQYLKDVDHIVLLDDGFLKAEGTYKELRSSGLDFTNLLSERSAEDDARKNEFERQPSQAKERTLSIHSSSSVEDTPQLVEEHRSSGSVGFKVYSAYFKAGGNACTICLTLFLFLVAQFIGSLTDYFITFWVYIEQQHFLKDHRSSNNTVGATPAGNSSLHSSSPHLDIWHFSRETCMYIYSTLMVLLIIFTMVRVFVFFSVCMRASTNLHNNMFQNITRAAMSFFNTNSAGRILNRFSKDMGAIDELLTSSLVDVLQIGLGLLAIVAVVGAVNPWILIPTLLIGVAFYYMTGFYLRTSRSVKRLEGTTRSPVFSHLNATLQGLTTIRAFKAESVLAREFDAHQDLHSSAWFSFISTSRAFGYWLDLVCIVYITLVTFSFLVIGNETFGGNVGLGITQAIGLTGMLQWGIRQSTELENQMTSVERVIEYNSIESEGDLESSPEKKPPKTWPSEGKIEFKHVSLRYFASDPPVLEDLCFAIESKEKIGIVGRTGAGKSSLINALFQLSDTTGSILIDDVDITQIGLHDLRPQISIIPQEPVLFSGTMRKNLDPFDDFSDIELWSVLDEVELKEVVEELPAGLSSQMSEGGANFSVGQRQLVCLARAILRNNKVLVMDEATANVDPQTDALIQQTIRRKFKDCTVLTIAHRLNTVMDSDKILVMDAGTVKEFDRPFVLLQDKTGVLYGMVQQTGLAMSEELFNVAKRHI</sequence>
<dbReference type="SMART" id="SM00382">
    <property type="entry name" value="AAA"/>
    <property type="match status" value="2"/>
</dbReference>
<dbReference type="CDD" id="cd03250">
    <property type="entry name" value="ABCC_MRP_domain1"/>
    <property type="match status" value="1"/>
</dbReference>
<dbReference type="Pfam" id="PF00664">
    <property type="entry name" value="ABC_membrane"/>
    <property type="match status" value="2"/>
</dbReference>
<keyword evidence="7 9" id="KW-0472">Membrane</keyword>
<feature type="transmembrane region" description="Helical" evidence="9">
    <location>
        <begin position="997"/>
        <end position="1018"/>
    </location>
</feature>
<feature type="transmembrane region" description="Helical" evidence="9">
    <location>
        <begin position="84"/>
        <end position="103"/>
    </location>
</feature>
<keyword evidence="13" id="KW-1185">Reference proteome</keyword>
<name>A0AAR5PAX6_DENPD</name>
<evidence type="ECO:0000259" key="10">
    <source>
        <dbReference type="PROSITE" id="PS50893"/>
    </source>
</evidence>
<evidence type="ECO:0000256" key="8">
    <source>
        <dbReference type="SAM" id="MobiDB-lite"/>
    </source>
</evidence>
<dbReference type="InterPro" id="IPR011527">
    <property type="entry name" value="ABC1_TM_dom"/>
</dbReference>
<dbReference type="InterPro" id="IPR003593">
    <property type="entry name" value="AAA+_ATPase"/>
</dbReference>
<dbReference type="PROSITE" id="PS00211">
    <property type="entry name" value="ABC_TRANSPORTER_1"/>
    <property type="match status" value="2"/>
</dbReference>
<protein>
    <recommendedName>
        <fullName evidence="14">Multidrug resistance-associated protein lethal(2)03659</fullName>
    </recommendedName>
</protein>
<dbReference type="Gene3D" id="3.40.50.300">
    <property type="entry name" value="P-loop containing nucleotide triphosphate hydrolases"/>
    <property type="match status" value="2"/>
</dbReference>
<dbReference type="InterPro" id="IPR017871">
    <property type="entry name" value="ABC_transporter-like_CS"/>
</dbReference>
<dbReference type="InterPro" id="IPR036640">
    <property type="entry name" value="ABC1_TM_sf"/>
</dbReference>
<evidence type="ECO:0000256" key="2">
    <source>
        <dbReference type="ARBA" id="ARBA00022448"/>
    </source>
</evidence>
<dbReference type="EnsemblMetazoa" id="XM_019902666.1">
    <property type="protein sequence ID" value="XP_019758225.1"/>
    <property type="gene ID" value="LOC109536441"/>
</dbReference>
<feature type="transmembrane region" description="Helical" evidence="9">
    <location>
        <begin position="269"/>
        <end position="288"/>
    </location>
</feature>
<feature type="region of interest" description="Disordered" evidence="8">
    <location>
        <begin position="682"/>
        <end position="714"/>
    </location>
</feature>
<dbReference type="GO" id="GO:0016887">
    <property type="term" value="F:ATP hydrolysis activity"/>
    <property type="evidence" value="ECO:0007669"/>
    <property type="project" value="InterPro"/>
</dbReference>
<dbReference type="FunFam" id="1.20.1560.10:FF:000014">
    <property type="entry name" value="Multidrug resistance-associated protein member 4"/>
    <property type="match status" value="1"/>
</dbReference>
<evidence type="ECO:0000256" key="3">
    <source>
        <dbReference type="ARBA" id="ARBA00022692"/>
    </source>
</evidence>
<evidence type="ECO:0008006" key="14">
    <source>
        <dbReference type="Google" id="ProtNLM"/>
    </source>
</evidence>
<evidence type="ECO:0000313" key="12">
    <source>
        <dbReference type="EnsemblMetazoa" id="XP_019758225.1"/>
    </source>
</evidence>
<dbReference type="InterPro" id="IPR027417">
    <property type="entry name" value="P-loop_NTPase"/>
</dbReference>
<comment type="subcellular location">
    <subcellularLocation>
        <location evidence="1">Membrane</location>
        <topology evidence="1">Multi-pass membrane protein</topology>
    </subcellularLocation>
</comment>
<feature type="transmembrane region" description="Helical" evidence="9">
    <location>
        <begin position="747"/>
        <end position="770"/>
    </location>
</feature>
<evidence type="ECO:0000256" key="6">
    <source>
        <dbReference type="ARBA" id="ARBA00022989"/>
    </source>
</evidence>
<dbReference type="PROSITE" id="PS50929">
    <property type="entry name" value="ABC_TM1F"/>
    <property type="match status" value="2"/>
</dbReference>
<keyword evidence="3 9" id="KW-0812">Transmembrane</keyword>
<dbReference type="PANTHER" id="PTHR24223">
    <property type="entry name" value="ATP-BINDING CASSETTE SUB-FAMILY C"/>
    <property type="match status" value="1"/>
</dbReference>
<feature type="transmembrane region" description="Helical" evidence="9">
    <location>
        <begin position="884"/>
        <end position="906"/>
    </location>
</feature>
<dbReference type="Gene3D" id="1.20.1560.10">
    <property type="entry name" value="ABC transporter type 1, transmembrane domain"/>
    <property type="match status" value="2"/>
</dbReference>
<dbReference type="Pfam" id="PF00005">
    <property type="entry name" value="ABC_tran"/>
    <property type="match status" value="2"/>
</dbReference>
<dbReference type="GO" id="GO:0140359">
    <property type="term" value="F:ABC-type transporter activity"/>
    <property type="evidence" value="ECO:0007669"/>
    <property type="project" value="InterPro"/>
</dbReference>
<dbReference type="PANTHER" id="PTHR24223:SF448">
    <property type="entry name" value="FI20146P1-RELATED"/>
    <property type="match status" value="1"/>
</dbReference>
<reference evidence="12" key="2">
    <citation type="submission" date="2024-08" db="UniProtKB">
        <authorList>
            <consortium name="EnsemblMetazoa"/>
        </authorList>
    </citation>
    <scope>IDENTIFICATION</scope>
</reference>
<proteinExistence type="predicted"/>
<keyword evidence="5" id="KW-0067">ATP-binding</keyword>
<dbReference type="GO" id="GO:0016020">
    <property type="term" value="C:membrane"/>
    <property type="evidence" value="ECO:0007669"/>
    <property type="project" value="UniProtKB-SubCell"/>
</dbReference>
<dbReference type="InterPro" id="IPR003439">
    <property type="entry name" value="ABC_transporter-like_ATP-bd"/>
</dbReference>
<evidence type="ECO:0000256" key="5">
    <source>
        <dbReference type="ARBA" id="ARBA00022840"/>
    </source>
</evidence>